<dbReference type="Gene3D" id="3.20.20.450">
    <property type="entry name" value="EAL domain"/>
    <property type="match status" value="1"/>
</dbReference>
<feature type="domain" description="GGDEF" evidence="3">
    <location>
        <begin position="215"/>
        <end position="348"/>
    </location>
</feature>
<dbReference type="Gene3D" id="3.30.70.270">
    <property type="match status" value="1"/>
</dbReference>
<evidence type="ECO:0000313" key="5">
    <source>
        <dbReference type="Proteomes" id="UP000266385"/>
    </source>
</evidence>
<dbReference type="SMART" id="SM00267">
    <property type="entry name" value="GGDEF"/>
    <property type="match status" value="1"/>
</dbReference>
<dbReference type="PANTHER" id="PTHR44757:SF2">
    <property type="entry name" value="BIOFILM ARCHITECTURE MAINTENANCE PROTEIN MBAA"/>
    <property type="match status" value="1"/>
</dbReference>
<name>A0A399RGJ3_9PROT</name>
<dbReference type="InterPro" id="IPR001633">
    <property type="entry name" value="EAL_dom"/>
</dbReference>
<dbReference type="PROSITE" id="PS50887">
    <property type="entry name" value="GGDEF"/>
    <property type="match status" value="1"/>
</dbReference>
<gene>
    <name evidence="4" type="ORF">D1223_06490</name>
</gene>
<accession>A0A399RGJ3</accession>
<dbReference type="InterPro" id="IPR035919">
    <property type="entry name" value="EAL_sf"/>
</dbReference>
<proteinExistence type="predicted"/>
<keyword evidence="5" id="KW-1185">Reference proteome</keyword>
<dbReference type="PANTHER" id="PTHR44757">
    <property type="entry name" value="DIGUANYLATE CYCLASE DGCP"/>
    <property type="match status" value="1"/>
</dbReference>
<dbReference type="SUPFAM" id="SSF55073">
    <property type="entry name" value="Nucleotide cyclase"/>
    <property type="match status" value="1"/>
</dbReference>
<sequence>MMYGVVLVNAWALTVVSWGSAPRWLTLYVPAAFSLICVIRLLSWWKSRHECPPAEVARRALVRTNILAAVMALSITAWALTLSQFSSREIDSIIAFFLGITGVSVVICLLHMRSAAFIVAIGANIPFVAMYSLSDSPSHVAMAFIMLVVVISLVVVVFVQSGHFASSVEAQTKLEAANRENFRLANLDSLTDLSNRRQFFAHLEEKFAEAQANGTRLAVGVLDLDGFKPVNDVYGHAVGDTLLTDVGKRLEAFSGERMLVARLGGDEFALIFPDCGSNQDVLAQGERICAQLRAPFVMPEATIRITGSLGLAIFPDTGTSAQDLYEKADYALYSSKRESRSRAMLFSSRHVLQIEQSTRIERVLREADLTRELAVYFQPIVDSRTGKAVAFEALARWTSPVLGRVSPALFIPVAERAGLVQKLTRVLLEKALAAAEQWPDEMRLSFNLSTHDISSSEGIVRILGIISASAIDPKRIDLEITETAMMYDFDQAKAAVELLRQLGCGIALDDFGTGFSSLSQLHALPLTKIKIDRSFVSCIDKTPASHKIVKSLLTLSRDMGLDCVIEGVEKKEELAVLEKLGGRLIQGYFYAPPVPEAEVARFFPEPRLKQSAV</sequence>
<feature type="transmembrane region" description="Helical" evidence="1">
    <location>
        <begin position="92"/>
        <end position="110"/>
    </location>
</feature>
<dbReference type="CDD" id="cd01948">
    <property type="entry name" value="EAL"/>
    <property type="match status" value="1"/>
</dbReference>
<evidence type="ECO:0000256" key="1">
    <source>
        <dbReference type="SAM" id="Phobius"/>
    </source>
</evidence>
<evidence type="ECO:0000313" key="4">
    <source>
        <dbReference type="EMBL" id="RIJ30750.1"/>
    </source>
</evidence>
<dbReference type="Proteomes" id="UP000266385">
    <property type="component" value="Unassembled WGS sequence"/>
</dbReference>
<reference evidence="4 5" key="1">
    <citation type="submission" date="2018-08" db="EMBL/GenBank/DDBJ databases">
        <title>Henriciella mobilis sp. nov., isolated from seawater.</title>
        <authorList>
            <person name="Cheng H."/>
            <person name="Wu Y.-H."/>
            <person name="Xu X.-W."/>
            <person name="Guo L.-L."/>
        </authorList>
    </citation>
    <scope>NUCLEOTIDE SEQUENCE [LARGE SCALE GENOMIC DNA]</scope>
    <source>
        <strain evidence="4 5">JN25</strain>
    </source>
</reference>
<protein>
    <submittedName>
        <fullName evidence="4">EAL domain-containing protein</fullName>
    </submittedName>
</protein>
<dbReference type="PROSITE" id="PS50883">
    <property type="entry name" value="EAL"/>
    <property type="match status" value="1"/>
</dbReference>
<dbReference type="CDD" id="cd01949">
    <property type="entry name" value="GGDEF"/>
    <property type="match status" value="1"/>
</dbReference>
<dbReference type="InterPro" id="IPR029787">
    <property type="entry name" value="Nucleotide_cyclase"/>
</dbReference>
<dbReference type="AlphaFoldDB" id="A0A399RGJ3"/>
<dbReference type="Pfam" id="PF00990">
    <property type="entry name" value="GGDEF"/>
    <property type="match status" value="1"/>
</dbReference>
<keyword evidence="1" id="KW-0812">Transmembrane</keyword>
<organism evidence="4 5">
    <name type="scientific">Henriciella mobilis</name>
    <dbReference type="NCBI Taxonomy" id="2305467"/>
    <lineage>
        <taxon>Bacteria</taxon>
        <taxon>Pseudomonadati</taxon>
        <taxon>Pseudomonadota</taxon>
        <taxon>Alphaproteobacteria</taxon>
        <taxon>Hyphomonadales</taxon>
        <taxon>Hyphomonadaceae</taxon>
        <taxon>Henriciella</taxon>
    </lineage>
</organism>
<dbReference type="NCBIfam" id="TIGR00254">
    <property type="entry name" value="GGDEF"/>
    <property type="match status" value="1"/>
</dbReference>
<dbReference type="EMBL" id="QWFX01000006">
    <property type="protein sequence ID" value="RIJ30750.1"/>
    <property type="molecule type" value="Genomic_DNA"/>
</dbReference>
<dbReference type="InterPro" id="IPR052155">
    <property type="entry name" value="Biofilm_reg_signaling"/>
</dbReference>
<feature type="transmembrane region" description="Helical" evidence="1">
    <location>
        <begin position="66"/>
        <end position="86"/>
    </location>
</feature>
<dbReference type="InterPro" id="IPR000160">
    <property type="entry name" value="GGDEF_dom"/>
</dbReference>
<comment type="caution">
    <text evidence="4">The sequence shown here is derived from an EMBL/GenBank/DDBJ whole genome shotgun (WGS) entry which is preliminary data.</text>
</comment>
<dbReference type="SMART" id="SM00052">
    <property type="entry name" value="EAL"/>
    <property type="match status" value="1"/>
</dbReference>
<dbReference type="InterPro" id="IPR043128">
    <property type="entry name" value="Rev_trsase/Diguanyl_cyclase"/>
</dbReference>
<dbReference type="OrthoDB" id="7279500at2"/>
<feature type="domain" description="EAL" evidence="2">
    <location>
        <begin position="357"/>
        <end position="607"/>
    </location>
</feature>
<keyword evidence="1" id="KW-1133">Transmembrane helix</keyword>
<dbReference type="SUPFAM" id="SSF141868">
    <property type="entry name" value="EAL domain-like"/>
    <property type="match status" value="1"/>
</dbReference>
<evidence type="ECO:0000259" key="2">
    <source>
        <dbReference type="PROSITE" id="PS50883"/>
    </source>
</evidence>
<keyword evidence="1" id="KW-0472">Membrane</keyword>
<feature type="transmembrane region" description="Helical" evidence="1">
    <location>
        <begin position="115"/>
        <end position="134"/>
    </location>
</feature>
<feature type="transmembrane region" description="Helical" evidence="1">
    <location>
        <begin position="140"/>
        <end position="159"/>
    </location>
</feature>
<feature type="transmembrane region" description="Helical" evidence="1">
    <location>
        <begin position="27"/>
        <end position="45"/>
    </location>
</feature>
<evidence type="ECO:0000259" key="3">
    <source>
        <dbReference type="PROSITE" id="PS50887"/>
    </source>
</evidence>
<dbReference type="Pfam" id="PF00563">
    <property type="entry name" value="EAL"/>
    <property type="match status" value="1"/>
</dbReference>